<keyword evidence="2" id="KW-0805">Transcription regulation</keyword>
<name>A0ABR3ZNP3_9PEZI</name>
<feature type="region of interest" description="Disordered" evidence="5">
    <location>
        <begin position="140"/>
        <end position="247"/>
    </location>
</feature>
<feature type="domain" description="Zn(2)-C6 fungal-type" evidence="6">
    <location>
        <begin position="50"/>
        <end position="83"/>
    </location>
</feature>
<reference evidence="7 8" key="1">
    <citation type="journal article" date="2024" name="IMA Fungus">
        <title>IMA Genome - F19 : A genome assembly and annotation guide to empower mycologists, including annotated draft genome sequences of Ceratocystis pirilliformis, Diaporthe australafricana, Fusarium ophioides, Paecilomyces lecythidis, and Sporothrix stenoceras.</title>
        <authorList>
            <person name="Aylward J."/>
            <person name="Wilson A.M."/>
            <person name="Visagie C.M."/>
            <person name="Spraker J."/>
            <person name="Barnes I."/>
            <person name="Buitendag C."/>
            <person name="Ceriani C."/>
            <person name="Del Mar Angel L."/>
            <person name="du Plessis D."/>
            <person name="Fuchs T."/>
            <person name="Gasser K."/>
            <person name="Kramer D."/>
            <person name="Li W."/>
            <person name="Munsamy K."/>
            <person name="Piso A."/>
            <person name="Price J.L."/>
            <person name="Sonnekus B."/>
            <person name="Thomas C."/>
            <person name="van der Nest A."/>
            <person name="van Dijk A."/>
            <person name="van Heerden A."/>
            <person name="van Vuuren N."/>
            <person name="Yilmaz N."/>
            <person name="Duong T.A."/>
            <person name="van der Merwe N.A."/>
            <person name="Wingfield M.J."/>
            <person name="Wingfield B.D."/>
        </authorList>
    </citation>
    <scope>NUCLEOTIDE SEQUENCE [LARGE SCALE GENOMIC DNA]</scope>
    <source>
        <strain evidence="7 8">CMW 12675</strain>
    </source>
</reference>
<evidence type="ECO:0000256" key="2">
    <source>
        <dbReference type="ARBA" id="ARBA00023015"/>
    </source>
</evidence>
<feature type="region of interest" description="Disordered" evidence="5">
    <location>
        <begin position="746"/>
        <end position="807"/>
    </location>
</feature>
<evidence type="ECO:0000313" key="7">
    <source>
        <dbReference type="EMBL" id="KAL1902064.1"/>
    </source>
</evidence>
<dbReference type="InterPro" id="IPR036864">
    <property type="entry name" value="Zn2-C6_fun-type_DNA-bd_sf"/>
</dbReference>
<feature type="compositionally biased region" description="Low complexity" evidence="5">
    <location>
        <begin position="770"/>
        <end position="785"/>
    </location>
</feature>
<dbReference type="PANTHER" id="PTHR47840:SF1">
    <property type="entry name" value="ZN(II)2CYS6 TRANSCRIPTION FACTOR (EUROFUNG)"/>
    <property type="match status" value="1"/>
</dbReference>
<dbReference type="InterPro" id="IPR001138">
    <property type="entry name" value="Zn2Cys6_DnaBD"/>
</dbReference>
<dbReference type="EMBL" id="JAWDJO010000002">
    <property type="protein sequence ID" value="KAL1902064.1"/>
    <property type="molecule type" value="Genomic_DNA"/>
</dbReference>
<feature type="compositionally biased region" description="Polar residues" evidence="5">
    <location>
        <begin position="224"/>
        <end position="246"/>
    </location>
</feature>
<feature type="compositionally biased region" description="Pro residues" evidence="5">
    <location>
        <begin position="206"/>
        <end position="221"/>
    </location>
</feature>
<evidence type="ECO:0000313" key="8">
    <source>
        <dbReference type="Proteomes" id="UP001583280"/>
    </source>
</evidence>
<gene>
    <name evidence="7" type="ORF">Cpir12675_000171</name>
</gene>
<evidence type="ECO:0000256" key="4">
    <source>
        <dbReference type="ARBA" id="ARBA00023242"/>
    </source>
</evidence>
<evidence type="ECO:0000256" key="1">
    <source>
        <dbReference type="ARBA" id="ARBA00022723"/>
    </source>
</evidence>
<dbReference type="PROSITE" id="PS00463">
    <property type="entry name" value="ZN2_CY6_FUNGAL_1"/>
    <property type="match status" value="1"/>
</dbReference>
<feature type="compositionally biased region" description="Polar residues" evidence="5">
    <location>
        <begin position="184"/>
        <end position="205"/>
    </location>
</feature>
<evidence type="ECO:0000256" key="3">
    <source>
        <dbReference type="ARBA" id="ARBA00023163"/>
    </source>
</evidence>
<dbReference type="CDD" id="cd00067">
    <property type="entry name" value="GAL4"/>
    <property type="match status" value="1"/>
</dbReference>
<evidence type="ECO:0000259" key="6">
    <source>
        <dbReference type="PROSITE" id="PS50048"/>
    </source>
</evidence>
<evidence type="ECO:0000256" key="5">
    <source>
        <dbReference type="SAM" id="MobiDB-lite"/>
    </source>
</evidence>
<dbReference type="PANTHER" id="PTHR47840">
    <property type="entry name" value="ZN(II)2CYS6 TRANSCRIPTION FACTOR (EUROFUNG)-RELATED"/>
    <property type="match status" value="1"/>
</dbReference>
<dbReference type="CDD" id="cd12148">
    <property type="entry name" value="fungal_TF_MHR"/>
    <property type="match status" value="1"/>
</dbReference>
<feature type="compositionally biased region" description="Polar residues" evidence="5">
    <location>
        <begin position="752"/>
        <end position="762"/>
    </location>
</feature>
<proteinExistence type="predicted"/>
<dbReference type="SUPFAM" id="SSF57701">
    <property type="entry name" value="Zn2/Cys6 DNA-binding domain"/>
    <property type="match status" value="1"/>
</dbReference>
<comment type="caution">
    <text evidence="7">The sequence shown here is derived from an EMBL/GenBank/DDBJ whole genome shotgun (WGS) entry which is preliminary data.</text>
</comment>
<keyword evidence="1" id="KW-0479">Metal-binding</keyword>
<dbReference type="SMART" id="SM00906">
    <property type="entry name" value="Fungal_trans"/>
    <property type="match status" value="1"/>
</dbReference>
<protein>
    <recommendedName>
        <fullName evidence="6">Zn(2)-C6 fungal-type domain-containing protein</fullName>
    </recommendedName>
</protein>
<keyword evidence="8" id="KW-1185">Reference proteome</keyword>
<dbReference type="SMART" id="SM00066">
    <property type="entry name" value="GAL4"/>
    <property type="match status" value="1"/>
</dbReference>
<keyword evidence="4" id="KW-0539">Nucleus</keyword>
<feature type="compositionally biased region" description="Polar residues" evidence="5">
    <location>
        <begin position="786"/>
        <end position="807"/>
    </location>
</feature>
<dbReference type="PROSITE" id="PS50048">
    <property type="entry name" value="ZN2_CY6_FUNGAL_2"/>
    <property type="match status" value="1"/>
</dbReference>
<dbReference type="Proteomes" id="UP001583280">
    <property type="component" value="Unassembled WGS sequence"/>
</dbReference>
<dbReference type="Pfam" id="PF00172">
    <property type="entry name" value="Zn_clus"/>
    <property type="match status" value="1"/>
</dbReference>
<organism evidence="7 8">
    <name type="scientific">Ceratocystis pirilliformis</name>
    <dbReference type="NCBI Taxonomy" id="259994"/>
    <lineage>
        <taxon>Eukaryota</taxon>
        <taxon>Fungi</taxon>
        <taxon>Dikarya</taxon>
        <taxon>Ascomycota</taxon>
        <taxon>Pezizomycotina</taxon>
        <taxon>Sordariomycetes</taxon>
        <taxon>Hypocreomycetidae</taxon>
        <taxon>Microascales</taxon>
        <taxon>Ceratocystidaceae</taxon>
        <taxon>Ceratocystis</taxon>
    </lineage>
</organism>
<accession>A0ABR3ZNP3</accession>
<keyword evidence="3" id="KW-0804">Transcription</keyword>
<dbReference type="InterPro" id="IPR007219">
    <property type="entry name" value="XnlR_reg_dom"/>
</dbReference>
<feature type="region of interest" description="Disordered" evidence="5">
    <location>
        <begin position="1"/>
        <end position="44"/>
    </location>
</feature>
<sequence>MLDRKRKQPPSEGCSDTNTVRASNVNPISIPEKFQATESGKRRVRKGTKSCWQCRRRKTKCEYKTANSAVCIRCTEKGEPCRSQEYPEEPGPDERPELAANTTRTVHQRLSEMERALQLVVKAVDPARGLMNDFFLPPGASASVADETEKARSLDGGSIVDESEIPKTGIDPMMASKPKVCTSVDASSAGQQALSHHGNRTTPQQIPVPPSLPHSVPPPAPSSNISSTEPSCISSLQTPPSCSSQKNQRHNNVLAWQYTLPSPKFSESSQTGLYALPPTIPRSQKLDALRTRLLPLFLPQEDINRIFENSSGIYFIMSTILPIKSIIGSMTSTVQDIKSLPSPTSHPLCMAKKLLQMAVIIQHLKPTLDTDDLTVKKPLPLITEEWYNAVSCLITSDDELIVNLEGLECLLLQFLFMANTGSLRKAWIVCRRAINFAQLMGLGQGVRFMVPSVDHETDPSWKPAPSFLWYRLNFFDRYTSLLLGLSAATHDTSFATPGVLAELSPTERLERILTIASARISDRNTIRPHNALELTMSIYNQITSAAHANGAEWWKLPNLSGITFTAETLLSNLQIMVQMHFFGLVIILHLPYMMKGVTAEQRAYSRCRCLCASREVLTRYCSMRCNVMSGMMCRHIDYTSLVGSMTVLLSYLDQNAACNQLNHEEACEFRGTAAVSPEEQKDKDRELVVNTQKILKDVAEKNNDKLTAEAAAIIEQLMPIIDPKTASTTGLCHINVPYLGTVTLRTRKTQDDNNNSTSQSTQEPKESRTTAASASGMAATGPAMPSVSSTPTMNTVPIPSNTTSSTSRISLVSASVPSTESVPAPIFTASTSFPAGNIAFSLGMQEIPDMGDLFTLDPDLTTYLDFCPLEDADFMNPEQREPDKATHDACINLPENVSQPSVEGGKAIAHLQNKDSECQMHQSQYQQHSHTQQHQIHQYYPQQTATQPIHTNDMAGQINNQANTVVQGQNLPGLAADAGRWASQDVDKNYWNLFGQPFDDEMDMPHNRQ</sequence>
<feature type="compositionally biased region" description="Polar residues" evidence="5">
    <location>
        <begin position="14"/>
        <end position="27"/>
    </location>
</feature>
<dbReference type="Gene3D" id="4.10.240.10">
    <property type="entry name" value="Zn(2)-C6 fungal-type DNA-binding domain"/>
    <property type="match status" value="1"/>
</dbReference>